<dbReference type="Gene3D" id="3.40.50.720">
    <property type="entry name" value="NAD(P)-binding Rossmann-like Domain"/>
    <property type="match status" value="2"/>
</dbReference>
<dbReference type="AlphaFoldDB" id="A0A9X1Y5D0"/>
<feature type="domain" description="D-isomer specific 2-hydroxyacid dehydrogenase catalytic" evidence="5">
    <location>
        <begin position="18"/>
        <end position="309"/>
    </location>
</feature>
<dbReference type="PANTHER" id="PTHR42789:SF1">
    <property type="entry name" value="D-ISOMER SPECIFIC 2-HYDROXYACID DEHYDROGENASE FAMILY PROTEIN (AFU_ORTHOLOGUE AFUA_6G10090)"/>
    <property type="match status" value="1"/>
</dbReference>
<dbReference type="GO" id="GO:0016616">
    <property type="term" value="F:oxidoreductase activity, acting on the CH-OH group of donors, NAD or NADP as acceptor"/>
    <property type="evidence" value="ECO:0007669"/>
    <property type="project" value="InterPro"/>
</dbReference>
<keyword evidence="3" id="KW-0520">NAD</keyword>
<dbReference type="Pfam" id="PF00389">
    <property type="entry name" value="2-Hacid_dh"/>
    <property type="match status" value="1"/>
</dbReference>
<evidence type="ECO:0000256" key="2">
    <source>
        <dbReference type="ARBA" id="ARBA00023002"/>
    </source>
</evidence>
<evidence type="ECO:0000256" key="4">
    <source>
        <dbReference type="RuleBase" id="RU003719"/>
    </source>
</evidence>
<dbReference type="SUPFAM" id="SSF52283">
    <property type="entry name" value="Formate/glycerate dehydrogenase catalytic domain-like"/>
    <property type="match status" value="1"/>
</dbReference>
<keyword evidence="2 4" id="KW-0560">Oxidoreductase</keyword>
<dbReference type="SUPFAM" id="SSF51735">
    <property type="entry name" value="NAD(P)-binding Rossmann-fold domains"/>
    <property type="match status" value="1"/>
</dbReference>
<comment type="caution">
    <text evidence="7">The sequence shown here is derived from an EMBL/GenBank/DDBJ whole genome shotgun (WGS) entry which is preliminary data.</text>
</comment>
<dbReference type="InterPro" id="IPR050857">
    <property type="entry name" value="D-2-hydroxyacid_DH"/>
</dbReference>
<dbReference type="InterPro" id="IPR006139">
    <property type="entry name" value="D-isomer_2_OHA_DH_cat_dom"/>
</dbReference>
<protein>
    <submittedName>
        <fullName evidence="7">D-2-hydroxyacid dehydrogenase family protein</fullName>
    </submittedName>
</protein>
<evidence type="ECO:0000259" key="6">
    <source>
        <dbReference type="Pfam" id="PF02826"/>
    </source>
</evidence>
<dbReference type="RefSeq" id="WP_248665480.1">
    <property type="nucleotide sequence ID" value="NZ_JALPRX010000009.1"/>
</dbReference>
<dbReference type="InterPro" id="IPR006140">
    <property type="entry name" value="D-isomer_DH_NAD-bd"/>
</dbReference>
<dbReference type="PANTHER" id="PTHR42789">
    <property type="entry name" value="D-ISOMER SPECIFIC 2-HYDROXYACID DEHYDROGENASE FAMILY PROTEIN (AFU_ORTHOLOGUE AFUA_6G10090)"/>
    <property type="match status" value="1"/>
</dbReference>
<dbReference type="GO" id="GO:0051287">
    <property type="term" value="F:NAD binding"/>
    <property type="evidence" value="ECO:0007669"/>
    <property type="project" value="InterPro"/>
</dbReference>
<evidence type="ECO:0000313" key="7">
    <source>
        <dbReference type="EMBL" id="MCK8783355.1"/>
    </source>
</evidence>
<evidence type="ECO:0000256" key="3">
    <source>
        <dbReference type="ARBA" id="ARBA00023027"/>
    </source>
</evidence>
<feature type="domain" description="D-isomer specific 2-hydroxyacid dehydrogenase NAD-binding" evidence="6">
    <location>
        <begin position="112"/>
        <end position="286"/>
    </location>
</feature>
<dbReference type="Proteomes" id="UP001139516">
    <property type="component" value="Unassembled WGS sequence"/>
</dbReference>
<sequence>MQIAILDDYQDAFRQLDAAKRLAGHQVTVFHDTPPDAAALAERLEPFDAIVLLQQRTALSRAVIERLPNLRFISQTGRNLGHLDVAALTERGIPVSAGGSGGPHPTAELAWGLILAALRHIPSEVDRLKGGQWQGSVGTGLHGRTLGIYAFGRIGSLVAAVGRAFGMRVLCWGREGSLARAREAGYEAAASREEFFAAADVLSLHILSTPETRGIVTAADLARMKPDALLVNTSRATIIEPGALVAALQAGRPGHAAVDVFAQEPVLGAADPLLHLPNALCTPHLGYVEWGTLRSLYDAAVAQLLAYAAGAPINVANPAALPQRG</sequence>
<evidence type="ECO:0000313" key="8">
    <source>
        <dbReference type="Proteomes" id="UP001139516"/>
    </source>
</evidence>
<dbReference type="Pfam" id="PF02826">
    <property type="entry name" value="2-Hacid_dh_C"/>
    <property type="match status" value="1"/>
</dbReference>
<accession>A0A9X1Y5D0</accession>
<name>A0A9X1Y5D0_9PROT</name>
<proteinExistence type="inferred from homology"/>
<dbReference type="InterPro" id="IPR036291">
    <property type="entry name" value="NAD(P)-bd_dom_sf"/>
</dbReference>
<dbReference type="CDD" id="cd12169">
    <property type="entry name" value="PGDH_like_1"/>
    <property type="match status" value="1"/>
</dbReference>
<evidence type="ECO:0000256" key="1">
    <source>
        <dbReference type="ARBA" id="ARBA00005854"/>
    </source>
</evidence>
<keyword evidence="8" id="KW-1185">Reference proteome</keyword>
<comment type="similarity">
    <text evidence="1 4">Belongs to the D-isomer specific 2-hydroxyacid dehydrogenase family.</text>
</comment>
<evidence type="ECO:0000259" key="5">
    <source>
        <dbReference type="Pfam" id="PF00389"/>
    </source>
</evidence>
<reference evidence="7" key="1">
    <citation type="submission" date="2022-04" db="EMBL/GenBank/DDBJ databases">
        <title>Roseomonas acroporae sp. nov., isolated from coral Acropora digitifera.</title>
        <authorList>
            <person name="Sun H."/>
        </authorList>
    </citation>
    <scope>NUCLEOTIDE SEQUENCE</scope>
    <source>
        <strain evidence="7">NAR14</strain>
    </source>
</reference>
<gene>
    <name evidence="7" type="ORF">M0638_03025</name>
</gene>
<organism evidence="7 8">
    <name type="scientific">Roseomonas acroporae</name>
    <dbReference type="NCBI Taxonomy" id="2937791"/>
    <lineage>
        <taxon>Bacteria</taxon>
        <taxon>Pseudomonadati</taxon>
        <taxon>Pseudomonadota</taxon>
        <taxon>Alphaproteobacteria</taxon>
        <taxon>Acetobacterales</taxon>
        <taxon>Roseomonadaceae</taxon>
        <taxon>Roseomonas</taxon>
    </lineage>
</organism>
<dbReference type="EMBL" id="JALPRX010000009">
    <property type="protein sequence ID" value="MCK8783355.1"/>
    <property type="molecule type" value="Genomic_DNA"/>
</dbReference>